<sequence length="37" mass="4311">MPSFVFDDGANMRQHTNRNSILNVCLRLFTFVSDCNF</sequence>
<evidence type="ECO:0000313" key="2">
    <source>
        <dbReference type="Proteomes" id="UP000011173"/>
    </source>
</evidence>
<dbReference type="Proteomes" id="UP000011173">
    <property type="component" value="Chromosome"/>
</dbReference>
<dbReference type="HOGENOM" id="CLU_3346558_0_0_10"/>
<dbReference type="EMBL" id="CP001397">
    <property type="protein sequence ID" value="AGC75381.1"/>
    <property type="molecule type" value="Genomic_DNA"/>
</dbReference>
<dbReference type="KEGG" id="ndo:DDD_0254"/>
<dbReference type="AlphaFoldDB" id="L7W6I1"/>
<protein>
    <submittedName>
        <fullName evidence="1">Uncharacterized protein</fullName>
    </submittedName>
</protein>
<organism evidence="1 2">
    <name type="scientific">Nonlabens dokdonensis (strain DSM 17205 / KCTC 12402 / DSW-6)</name>
    <name type="common">Donghaeana dokdonensis</name>
    <dbReference type="NCBI Taxonomy" id="592029"/>
    <lineage>
        <taxon>Bacteria</taxon>
        <taxon>Pseudomonadati</taxon>
        <taxon>Bacteroidota</taxon>
        <taxon>Flavobacteriia</taxon>
        <taxon>Flavobacteriales</taxon>
        <taxon>Flavobacteriaceae</taxon>
        <taxon>Nonlabens</taxon>
    </lineage>
</organism>
<reference evidence="1 2" key="1">
    <citation type="journal article" date="2013" name="Genome Biol. Evol.">
        <title>Genomic makeup of the marine flavobacterium Nonlabens (Donghaeana) dokdonensis DSW-6 and identification of a novel class of rhodopsins.</title>
        <authorList>
            <person name="Kwon S.K."/>
            <person name="Kim B.K."/>
            <person name="Song J.Y."/>
            <person name="Kwak M.J."/>
            <person name="Lee C.H."/>
            <person name="Yoon J.H."/>
            <person name="Oh T.K."/>
            <person name="Kim J.F."/>
        </authorList>
    </citation>
    <scope>NUCLEOTIDE SEQUENCE [LARGE SCALE GENOMIC DNA]</scope>
    <source>
        <strain evidence="2">DSM 17205 / KCTC 12402 / DSW-6</strain>
    </source>
</reference>
<dbReference type="STRING" id="592029.DDD_0254"/>
<gene>
    <name evidence="1" type="ordered locus">DDD_0254</name>
</gene>
<name>L7W6I1_NONDD</name>
<proteinExistence type="predicted"/>
<dbReference type="PATRIC" id="fig|592029.3.peg.252"/>
<accession>L7W6I1</accession>
<evidence type="ECO:0000313" key="1">
    <source>
        <dbReference type="EMBL" id="AGC75381.1"/>
    </source>
</evidence>